<sequence>MKRARRSRHNSAYTGETAFDHTGAMPPAIVLPVLPPQILATLDRLRHLSQLDVQGTWHRCPEAVESLDRSSSNAWKTWPLARLNDRHHIAWPKGKVSLGLHQRFTWPTDLNGYPLQGLTARLALRWWADQADIFVNGEPVQTGDIFDCWTRIVLTDRVVPGESVDVSLKLLSPGHDEGALVQAELVFEALEGNCPEPGFVADELAVLATYLAQFDPNKLDILTQALEGIDWDGVGDRDRFHASLLRVRDALKQFSPWLKQRTLHCLGHAHLDLAWLWPVPETWEAAENTFRSVLALQQEFPELTFSHSSPALFAWLEQHRPELFATIQQQVKAGRWAIDAGLWVEPDLNLPGGEAIARQILYGQRYCVEKFGGVSAIAWLPDTFGFSWQLPQLLTQGGIRYFATQKLRWNDTNLFPHDLFSWQGLDGTEITGVTLPPIGTDITPVDMAQYACQWEVNTGFVDALWLPGVGDHGGGPTRDMLLKAQRWANSPFLPTLTFGHAAPLFDQLTHRPIDPSTHPPAPSLPTWNDELYLELHRGCYTTHGDQKQYNRRCEDMLFQAELFASIAAIYELQPYPHAELEAAWKHVLFNQFHDILPGSSIPEVFEQANAEWQAALEMGDRILQTSLQALAERCLFPAPLHPDAVPVVLFNPLNWERSEVVNVSLSSLPQAFWQAQDAEGQTLPTQLEQADSPSLLVYVPAIPSVGYRLIWLIPAEAAPSSSPPAEWVLENAHLKAIIDPTIGGIASLIHKATGTETFQGYGNQIQAFKDEGQYWDAWNIAPDYQDHPLDAFVLKSISWIEYGPARQTLRVVHGFNQSTIAQDYRLEANAPVLAVHTKVDWHETQVVLKAAFPLTVSAAEATYEIPFGAIARSTTPTTPQDQAKWEVPALRWADLSDGDRGVSILTDYKHGFDAKPNQLRLTLLKAPVWPDPGCDRGLQTFSYAIYPHAHGWQQAKTVQAAYNFNLPIRPWVLLSSAMSTGAQSSASFLNLGDTGFVLSAFKQAEEAADQYILRGYESNGLETSLKLQGSIPVEVTGRVNLLEEPYEAKGWHGVDPWQIVSLAVSISPAL</sequence>
<gene>
    <name evidence="6" type="ORF">NC992_18795</name>
</gene>
<dbReference type="InterPro" id="IPR011330">
    <property type="entry name" value="Glyco_hydro/deAcase_b/a-brl"/>
</dbReference>
<dbReference type="InterPro" id="IPR011682">
    <property type="entry name" value="Glyco_hydro_38_C"/>
</dbReference>
<keyword evidence="2" id="KW-0479">Metal-binding</keyword>
<evidence type="ECO:0000259" key="5">
    <source>
        <dbReference type="SMART" id="SM00872"/>
    </source>
</evidence>
<dbReference type="SMART" id="SM00872">
    <property type="entry name" value="Alpha-mann_mid"/>
    <property type="match status" value="1"/>
</dbReference>
<comment type="caution">
    <text evidence="6">The sequence shown here is derived from an EMBL/GenBank/DDBJ whole genome shotgun (WGS) entry which is preliminary data.</text>
</comment>
<keyword evidence="3" id="KW-0378">Hydrolase</keyword>
<dbReference type="SUPFAM" id="SSF88713">
    <property type="entry name" value="Glycoside hydrolase/deacetylase"/>
    <property type="match status" value="1"/>
</dbReference>
<feature type="domain" description="Glycoside hydrolase family 38 central" evidence="5">
    <location>
        <begin position="534"/>
        <end position="612"/>
    </location>
</feature>
<evidence type="ECO:0000256" key="4">
    <source>
        <dbReference type="ARBA" id="ARBA00023295"/>
    </source>
</evidence>
<dbReference type="RefSeq" id="WP_348251334.1">
    <property type="nucleotide sequence ID" value="NZ_JAMPKX010000009.1"/>
</dbReference>
<dbReference type="Gene3D" id="2.60.40.2220">
    <property type="match status" value="1"/>
</dbReference>
<dbReference type="InterPro" id="IPR015341">
    <property type="entry name" value="Glyco_hydro_38_cen"/>
</dbReference>
<dbReference type="InterPro" id="IPR000602">
    <property type="entry name" value="Glyco_hydro_38_N"/>
</dbReference>
<dbReference type="CDD" id="cd10789">
    <property type="entry name" value="GH38N_AMII_ER_cytosolic"/>
    <property type="match status" value="1"/>
</dbReference>
<evidence type="ECO:0000256" key="2">
    <source>
        <dbReference type="ARBA" id="ARBA00022723"/>
    </source>
</evidence>
<dbReference type="Gene3D" id="3.20.110.10">
    <property type="entry name" value="Glycoside hydrolase 38, N terminal domain"/>
    <property type="match status" value="1"/>
</dbReference>
<dbReference type="InterPro" id="IPR037094">
    <property type="entry name" value="Glyco_hydro_38_cen_sf"/>
</dbReference>
<dbReference type="SUPFAM" id="SSF88688">
    <property type="entry name" value="Families 57/38 glycoside transferase middle domain"/>
    <property type="match status" value="1"/>
</dbReference>
<reference evidence="6 7" key="1">
    <citation type="submission" date="2022-04" db="EMBL/GenBank/DDBJ databases">
        <title>Positive selection, recombination, and allopatry shape intraspecific diversity of widespread and dominant cyanobacteria.</title>
        <authorList>
            <person name="Wei J."/>
            <person name="Shu W."/>
            <person name="Hu C."/>
        </authorList>
    </citation>
    <scope>NUCLEOTIDE SEQUENCE [LARGE SCALE GENOMIC DNA]</scope>
    <source>
        <strain evidence="6 7">DQ-A4</strain>
    </source>
</reference>
<protein>
    <submittedName>
        <fullName evidence="6">Alpha-mannosidase</fullName>
    </submittedName>
</protein>
<dbReference type="Gene3D" id="2.60.40.1180">
    <property type="entry name" value="Golgi alpha-mannosidase II"/>
    <property type="match status" value="1"/>
</dbReference>
<evidence type="ECO:0000256" key="3">
    <source>
        <dbReference type="ARBA" id="ARBA00022801"/>
    </source>
</evidence>
<name>A0ABV0K889_9CYAN</name>
<dbReference type="Pfam" id="PF17677">
    <property type="entry name" value="Glyco_hydro38C2"/>
    <property type="match status" value="1"/>
</dbReference>
<dbReference type="Pfam" id="PF09261">
    <property type="entry name" value="Alpha-mann_mid"/>
    <property type="match status" value="1"/>
</dbReference>
<dbReference type="Pfam" id="PF07748">
    <property type="entry name" value="Glyco_hydro_38C"/>
    <property type="match status" value="1"/>
</dbReference>
<evidence type="ECO:0000313" key="6">
    <source>
        <dbReference type="EMBL" id="MEP0948938.1"/>
    </source>
</evidence>
<evidence type="ECO:0000313" key="7">
    <source>
        <dbReference type="Proteomes" id="UP001482513"/>
    </source>
</evidence>
<evidence type="ECO:0000256" key="1">
    <source>
        <dbReference type="ARBA" id="ARBA00009792"/>
    </source>
</evidence>
<dbReference type="Gene3D" id="2.70.98.30">
    <property type="entry name" value="Golgi alpha-mannosidase II, domain 4"/>
    <property type="match status" value="1"/>
</dbReference>
<dbReference type="Gene3D" id="1.20.1270.50">
    <property type="entry name" value="Glycoside hydrolase family 38, central domain"/>
    <property type="match status" value="1"/>
</dbReference>
<dbReference type="Pfam" id="PF01074">
    <property type="entry name" value="Glyco_hydro_38N"/>
    <property type="match status" value="1"/>
</dbReference>
<dbReference type="InterPro" id="IPR041147">
    <property type="entry name" value="GH38_C"/>
</dbReference>
<dbReference type="EMBL" id="JAMPKX010000009">
    <property type="protein sequence ID" value="MEP0948938.1"/>
    <property type="molecule type" value="Genomic_DNA"/>
</dbReference>
<dbReference type="PANTHER" id="PTHR46017:SF1">
    <property type="entry name" value="ALPHA-MANNOSIDASE 2C1"/>
    <property type="match status" value="1"/>
</dbReference>
<dbReference type="SUPFAM" id="SSF74650">
    <property type="entry name" value="Galactose mutarotase-like"/>
    <property type="match status" value="1"/>
</dbReference>
<organism evidence="6 7">
    <name type="scientific">Leptolyngbya subtilissima DQ-A4</name>
    <dbReference type="NCBI Taxonomy" id="2933933"/>
    <lineage>
        <taxon>Bacteria</taxon>
        <taxon>Bacillati</taxon>
        <taxon>Cyanobacteriota</taxon>
        <taxon>Cyanophyceae</taxon>
        <taxon>Leptolyngbyales</taxon>
        <taxon>Leptolyngbyaceae</taxon>
        <taxon>Leptolyngbya group</taxon>
        <taxon>Leptolyngbya</taxon>
    </lineage>
</organism>
<keyword evidence="4" id="KW-0326">Glycosidase</keyword>
<dbReference type="Proteomes" id="UP001482513">
    <property type="component" value="Unassembled WGS sequence"/>
</dbReference>
<proteinExistence type="inferred from homology"/>
<dbReference type="InterPro" id="IPR028995">
    <property type="entry name" value="Glyco_hydro_57/38_cen_sf"/>
</dbReference>
<dbReference type="InterPro" id="IPR013780">
    <property type="entry name" value="Glyco_hydro_b"/>
</dbReference>
<accession>A0ABV0K889</accession>
<keyword evidence="7" id="KW-1185">Reference proteome</keyword>
<comment type="similarity">
    <text evidence="1">Belongs to the glycosyl hydrolase 38 family.</text>
</comment>
<dbReference type="PANTHER" id="PTHR46017">
    <property type="entry name" value="ALPHA-MANNOSIDASE 2C1"/>
    <property type="match status" value="1"/>
</dbReference>
<dbReference type="InterPro" id="IPR011013">
    <property type="entry name" value="Gal_mutarotase_sf_dom"/>
</dbReference>
<dbReference type="InterPro" id="IPR027291">
    <property type="entry name" value="Glyco_hydro_38_N_sf"/>
</dbReference>